<keyword evidence="6" id="KW-1185">Reference proteome</keyword>
<dbReference type="SUPFAM" id="SSF51735">
    <property type="entry name" value="NAD(P)-binding Rossmann-fold domains"/>
    <property type="match status" value="1"/>
</dbReference>
<dbReference type="Gene3D" id="3.40.50.720">
    <property type="entry name" value="NAD(P)-binding Rossmann-like Domain"/>
    <property type="match status" value="1"/>
</dbReference>
<evidence type="ECO:0000256" key="1">
    <source>
        <dbReference type="ARBA" id="ARBA00007406"/>
    </source>
</evidence>
<dbReference type="InterPro" id="IPR020831">
    <property type="entry name" value="GlycerAld/Erythrose_P_DH"/>
</dbReference>
<dbReference type="GO" id="GO:0016620">
    <property type="term" value="F:oxidoreductase activity, acting on the aldehyde or oxo group of donors, NAD or NADP as acceptor"/>
    <property type="evidence" value="ECO:0007669"/>
    <property type="project" value="InterPro"/>
</dbReference>
<organism evidence="5 6">
    <name type="scientific">Halopseudomonas yangmingensis</name>
    <dbReference type="NCBI Taxonomy" id="1720063"/>
    <lineage>
        <taxon>Bacteria</taxon>
        <taxon>Pseudomonadati</taxon>
        <taxon>Pseudomonadota</taxon>
        <taxon>Gammaproteobacteria</taxon>
        <taxon>Pseudomonadales</taxon>
        <taxon>Pseudomonadaceae</taxon>
        <taxon>Halopseudomonas</taxon>
    </lineage>
</organism>
<dbReference type="CDD" id="cd18126">
    <property type="entry name" value="GAPDH_I_C"/>
    <property type="match status" value="1"/>
</dbReference>
<proteinExistence type="inferred from homology"/>
<dbReference type="Pfam" id="PF00044">
    <property type="entry name" value="Gp_dh_N"/>
    <property type="match status" value="1"/>
</dbReference>
<name>A0A1I4QBE0_9GAMM</name>
<dbReference type="PANTHER" id="PTHR43454:SF1">
    <property type="entry name" value="GLYCERALDEHYDE 3-PHOSPHATE DEHYDROGENASE NAD(P) BINDING DOMAIN-CONTAINING PROTEIN"/>
    <property type="match status" value="1"/>
</dbReference>
<dbReference type="Pfam" id="PF02800">
    <property type="entry name" value="Gp_dh_C"/>
    <property type="match status" value="1"/>
</dbReference>
<dbReference type="InterPro" id="IPR006424">
    <property type="entry name" value="Glyceraldehyde-3-P_DH_1"/>
</dbReference>
<dbReference type="PANTHER" id="PTHR43454">
    <property type="entry name" value="GLYCERALDEHYDE-3-PHOSPHATE DEHYDROGENASE"/>
    <property type="match status" value="1"/>
</dbReference>
<dbReference type="GO" id="GO:0050661">
    <property type="term" value="F:NADP binding"/>
    <property type="evidence" value="ECO:0007669"/>
    <property type="project" value="InterPro"/>
</dbReference>
<accession>A0A1I4QBE0</accession>
<dbReference type="FunFam" id="3.30.360.10:FF:000002">
    <property type="entry name" value="Glyceraldehyde-3-phosphate dehydrogenase"/>
    <property type="match status" value="1"/>
</dbReference>
<evidence type="ECO:0000256" key="3">
    <source>
        <dbReference type="RuleBase" id="RU000397"/>
    </source>
</evidence>
<evidence type="ECO:0000313" key="6">
    <source>
        <dbReference type="Proteomes" id="UP000243629"/>
    </source>
</evidence>
<reference evidence="6" key="1">
    <citation type="submission" date="2016-10" db="EMBL/GenBank/DDBJ databases">
        <authorList>
            <person name="Varghese N."/>
            <person name="Submissions S."/>
        </authorList>
    </citation>
    <scope>NUCLEOTIDE SEQUENCE [LARGE SCALE GENOMIC DNA]</scope>
    <source>
        <strain evidence="6">DSM 24213</strain>
    </source>
</reference>
<gene>
    <name evidence="5" type="ORF">SAMN05216217_10447</name>
</gene>
<dbReference type="SUPFAM" id="SSF55347">
    <property type="entry name" value="Glyceraldehyde-3-phosphate dehydrogenase-like, C-terminal domain"/>
    <property type="match status" value="1"/>
</dbReference>
<dbReference type="GO" id="GO:0051287">
    <property type="term" value="F:NAD binding"/>
    <property type="evidence" value="ECO:0007669"/>
    <property type="project" value="InterPro"/>
</dbReference>
<dbReference type="PRINTS" id="PR00078">
    <property type="entry name" value="G3PDHDRGNASE"/>
</dbReference>
<dbReference type="SMART" id="SM00846">
    <property type="entry name" value="Gp_dh_N"/>
    <property type="match status" value="1"/>
</dbReference>
<dbReference type="CDD" id="cd05214">
    <property type="entry name" value="GAPDH_I_N"/>
    <property type="match status" value="1"/>
</dbReference>
<evidence type="ECO:0000259" key="4">
    <source>
        <dbReference type="SMART" id="SM00846"/>
    </source>
</evidence>
<dbReference type="NCBIfam" id="NF006139">
    <property type="entry name" value="PRK08289.1"/>
    <property type="match status" value="1"/>
</dbReference>
<dbReference type="InterPro" id="IPR020830">
    <property type="entry name" value="GlycerAld_3-P_DH_AS"/>
</dbReference>
<dbReference type="Proteomes" id="UP000243629">
    <property type="component" value="Unassembled WGS sequence"/>
</dbReference>
<feature type="domain" description="Glyceraldehyde 3-phosphate dehydrogenase NAD(P) binding" evidence="4">
    <location>
        <begin position="153"/>
        <end position="314"/>
    </location>
</feature>
<dbReference type="Gene3D" id="3.30.360.10">
    <property type="entry name" value="Dihydrodipicolinate Reductase, domain 2"/>
    <property type="match status" value="1"/>
</dbReference>
<dbReference type="NCBIfam" id="TIGR01534">
    <property type="entry name" value="GAPDH-I"/>
    <property type="match status" value="1"/>
</dbReference>
<dbReference type="PROSITE" id="PS00071">
    <property type="entry name" value="GAPDH"/>
    <property type="match status" value="1"/>
</dbReference>
<dbReference type="EMBL" id="FOUI01000004">
    <property type="protein sequence ID" value="SFM36963.1"/>
    <property type="molecule type" value="Genomic_DNA"/>
</dbReference>
<dbReference type="STRING" id="1720063.SAMN05216217_10447"/>
<dbReference type="InterPro" id="IPR020828">
    <property type="entry name" value="GlycerAld_3-P_DH_NAD(P)-bd"/>
</dbReference>
<evidence type="ECO:0000313" key="5">
    <source>
        <dbReference type="EMBL" id="SFM36963.1"/>
    </source>
</evidence>
<dbReference type="AlphaFoldDB" id="A0A1I4QBE0"/>
<dbReference type="InterPro" id="IPR020829">
    <property type="entry name" value="GlycerAld_3-P_DH_cat"/>
</dbReference>
<dbReference type="GO" id="GO:0006006">
    <property type="term" value="P:glucose metabolic process"/>
    <property type="evidence" value="ECO:0007669"/>
    <property type="project" value="InterPro"/>
</dbReference>
<evidence type="ECO:0000256" key="2">
    <source>
        <dbReference type="ARBA" id="ARBA00023002"/>
    </source>
</evidence>
<protein>
    <submittedName>
        <fullName evidence="5">Glyceraldehyde 3-phosphate dehydrogenase</fullName>
    </submittedName>
</protein>
<comment type="similarity">
    <text evidence="1 3">Belongs to the glyceraldehyde-3-phosphate dehydrogenase family.</text>
</comment>
<keyword evidence="2" id="KW-0560">Oxidoreductase</keyword>
<dbReference type="OrthoDB" id="9803304at2"/>
<sequence length="503" mass="54983">MALPQGAAKRIIAPQISQTPEGIAVTQSQFDQRLENWTQREAIAEAMIPLIGRLYREHGVVTSIYGRGLVNRSVISILKSHRFARQIDDTELSVRDTHAVIEKLLTLNLGPASIDLARLVDKFKKNGGADLDAFLKTELASVIDHKGEKRQGRDVVLYGFGRIGRLLARILVEKTGAGDGLRLRAMVVRKGAANDLSKRASLLRRDSVHGSFQGTITIDEDNNTITANGVQIQVIYASDPTSIDYTQYGIEDAIIVDNTGVWRDEAGLSQHLQCKGASQVVLTAPGKGDIKNIVHGINHAVITPEDKIISAASCTTNAIVPVLKAINDKYGIVNGHVETVHSYTNDQNLIDNFHKGNRRGRSAALNMVITETGAAKAVAKALPELAGKLSGNAIRVPTPNVSMAILNLNLEKSTDRDEVNEYLRHMALHSELHKQIDFTNSQEVVSTDFVGSRHAGVVDAEATICNDNRVILYVWYDNEFGYSCQVVRILEDMAHVNPPAFPA</sequence>
<dbReference type="InterPro" id="IPR036291">
    <property type="entry name" value="NAD(P)-bd_dom_sf"/>
</dbReference>